<proteinExistence type="predicted"/>
<dbReference type="Proteomes" id="UP001576774">
    <property type="component" value="Unassembled WGS sequence"/>
</dbReference>
<evidence type="ECO:0000313" key="2">
    <source>
        <dbReference type="Proteomes" id="UP001576774"/>
    </source>
</evidence>
<keyword evidence="2" id="KW-1185">Reference proteome</keyword>
<comment type="caution">
    <text evidence="1">The sequence shown here is derived from an EMBL/GenBank/DDBJ whole genome shotgun (WGS) entry which is preliminary data.</text>
</comment>
<sequence length="82" mass="9211">MSNSSGRQRLSIPILEQLQDARERLRNPYNRLCKLFLNISESQPTASPAVLNLLYQTIEQAQANADAVAATIQESKRDIDLL</sequence>
<organism evidence="1 2">
    <name type="scientific">Floridaenema aerugineum BLCC-F46</name>
    <dbReference type="NCBI Taxonomy" id="3153654"/>
    <lineage>
        <taxon>Bacteria</taxon>
        <taxon>Bacillati</taxon>
        <taxon>Cyanobacteriota</taxon>
        <taxon>Cyanophyceae</taxon>
        <taxon>Oscillatoriophycideae</taxon>
        <taxon>Aerosakkonematales</taxon>
        <taxon>Aerosakkonemataceae</taxon>
        <taxon>Floridanema</taxon>
        <taxon>Floridanema aerugineum</taxon>
    </lineage>
</organism>
<dbReference type="RefSeq" id="WP_413270905.1">
    <property type="nucleotide sequence ID" value="NZ_JBHFNQ010000103.1"/>
</dbReference>
<name>A0ABV4X5Y8_9CYAN</name>
<gene>
    <name evidence="1" type="ORF">ACE1CC_13235</name>
</gene>
<protein>
    <submittedName>
        <fullName evidence="1">Uncharacterized protein</fullName>
    </submittedName>
</protein>
<reference evidence="1 2" key="1">
    <citation type="submission" date="2024-09" db="EMBL/GenBank/DDBJ databases">
        <title>Floridaenema gen nov. (Aerosakkonemataceae, Aerosakkonematales ord. nov., Cyanobacteria) from benthic tropical and subtropical fresh waters, with the description of four new species.</title>
        <authorList>
            <person name="Moretto J.A."/>
            <person name="Berthold D.E."/>
            <person name="Lefler F.W."/>
            <person name="Huang I.-S."/>
            <person name="Laughinghouse H. IV."/>
        </authorList>
    </citation>
    <scope>NUCLEOTIDE SEQUENCE [LARGE SCALE GENOMIC DNA]</scope>
    <source>
        <strain evidence="1 2">BLCC-F46</strain>
    </source>
</reference>
<accession>A0ABV4X5Y8</accession>
<dbReference type="EMBL" id="JBHFNQ010000103">
    <property type="protein sequence ID" value="MFB2877812.1"/>
    <property type="molecule type" value="Genomic_DNA"/>
</dbReference>
<evidence type="ECO:0000313" key="1">
    <source>
        <dbReference type="EMBL" id="MFB2877812.1"/>
    </source>
</evidence>